<gene>
    <name evidence="4" type="ORF">DCK97_29180</name>
</gene>
<protein>
    <recommendedName>
        <fullName evidence="3">CobQ/CobB/MinD/ParA nucleotide binding domain-containing protein</fullName>
    </recommendedName>
</protein>
<feature type="domain" description="CobQ/CobB/MinD/ParA nucleotide binding" evidence="3">
    <location>
        <begin position="92"/>
        <end position="178"/>
    </location>
</feature>
<dbReference type="InterPro" id="IPR027417">
    <property type="entry name" value="P-loop_NTPase"/>
</dbReference>
<dbReference type="AlphaFoldDB" id="A0A3B9IUD0"/>
<dbReference type="NCBIfam" id="NF047398">
    <property type="entry name" value="AAA_KGGVGR"/>
    <property type="match status" value="1"/>
</dbReference>
<dbReference type="CDD" id="cd01983">
    <property type="entry name" value="SIMIBI"/>
    <property type="match status" value="1"/>
</dbReference>
<dbReference type="EMBL" id="DMAI01000485">
    <property type="protein sequence ID" value="HAE51492.1"/>
    <property type="molecule type" value="Genomic_DNA"/>
</dbReference>
<dbReference type="Gene3D" id="3.40.50.300">
    <property type="entry name" value="P-loop containing nucleotide triphosphate hydrolases"/>
    <property type="match status" value="1"/>
</dbReference>
<dbReference type="PANTHER" id="PTHR43384">
    <property type="entry name" value="SEPTUM SITE-DETERMINING PROTEIN MIND HOMOLOG, CHLOROPLASTIC-RELATED"/>
    <property type="match status" value="1"/>
</dbReference>
<name>A0A3B9IUD0_9PROT</name>
<sequence>MRIVAQEDRVTDDAARARLNTVAAEMREKLGAHVAPQGSLVLYETDLDAVAASGLSRPLSEDLPGYRIVDRLATGTRWSTVEEPSRGAARRIVFFSIKGGVGRSTALAACARHLAQRGRKVMVVDLDLESPGLSSSLLPDDRCPRYGVTDWMVEDLVGNADEMIKDMVAVSDLSELGDIRVVPAHGAEPGDYLLKLGRVWMPKVTADRATEPWPRRLNRLINALEAHDTPDVLLIDSRSGIDETASAVVTDLGAHLVCLFAIHGAQTWTGYRILFEHWKRAGVVKDIRDRLQIVAGLVPETDSVAYVEALRQASWDLFGEYLYDEVEAGATAEFSFDVSEPDAPHYPWAIHWNRGFAALERLHGNEVVVDDERVRAVFGEVFDGLDKLTPAED</sequence>
<reference evidence="4 5" key="1">
    <citation type="journal article" date="2018" name="Nat. Biotechnol.">
        <title>A standardized bacterial taxonomy based on genome phylogeny substantially revises the tree of life.</title>
        <authorList>
            <person name="Parks D.H."/>
            <person name="Chuvochina M."/>
            <person name="Waite D.W."/>
            <person name="Rinke C."/>
            <person name="Skarshewski A."/>
            <person name="Chaumeil P.A."/>
            <person name="Hugenholtz P."/>
        </authorList>
    </citation>
    <scope>NUCLEOTIDE SEQUENCE [LARGE SCALE GENOMIC DNA]</scope>
    <source>
        <strain evidence="4">UBA8739</strain>
    </source>
</reference>
<dbReference type="InterPro" id="IPR050625">
    <property type="entry name" value="ParA/MinD_ATPase"/>
</dbReference>
<dbReference type="GO" id="GO:0051782">
    <property type="term" value="P:negative regulation of cell division"/>
    <property type="evidence" value="ECO:0007669"/>
    <property type="project" value="TreeGrafter"/>
</dbReference>
<dbReference type="Pfam" id="PF01656">
    <property type="entry name" value="CbiA"/>
    <property type="match status" value="1"/>
</dbReference>
<dbReference type="PANTHER" id="PTHR43384:SF6">
    <property type="entry name" value="SEPTUM SITE-DETERMINING PROTEIN MIND HOMOLOG, CHLOROPLASTIC"/>
    <property type="match status" value="1"/>
</dbReference>
<dbReference type="GO" id="GO:0005829">
    <property type="term" value="C:cytosol"/>
    <property type="evidence" value="ECO:0007669"/>
    <property type="project" value="TreeGrafter"/>
</dbReference>
<dbReference type="GO" id="GO:0009898">
    <property type="term" value="C:cytoplasmic side of plasma membrane"/>
    <property type="evidence" value="ECO:0007669"/>
    <property type="project" value="TreeGrafter"/>
</dbReference>
<accession>A0A3B9IUD0</accession>
<keyword evidence="1" id="KW-0547">Nucleotide-binding</keyword>
<evidence type="ECO:0000259" key="3">
    <source>
        <dbReference type="Pfam" id="PF01656"/>
    </source>
</evidence>
<evidence type="ECO:0000313" key="5">
    <source>
        <dbReference type="Proteomes" id="UP000257706"/>
    </source>
</evidence>
<evidence type="ECO:0000313" key="4">
    <source>
        <dbReference type="EMBL" id="HAE51492.1"/>
    </source>
</evidence>
<evidence type="ECO:0000256" key="2">
    <source>
        <dbReference type="ARBA" id="ARBA00022840"/>
    </source>
</evidence>
<dbReference type="GO" id="GO:0005524">
    <property type="term" value="F:ATP binding"/>
    <property type="evidence" value="ECO:0007669"/>
    <property type="project" value="UniProtKB-KW"/>
</dbReference>
<dbReference type="GO" id="GO:0016887">
    <property type="term" value="F:ATP hydrolysis activity"/>
    <property type="evidence" value="ECO:0007669"/>
    <property type="project" value="TreeGrafter"/>
</dbReference>
<dbReference type="SUPFAM" id="SSF52540">
    <property type="entry name" value="P-loop containing nucleoside triphosphate hydrolases"/>
    <property type="match status" value="1"/>
</dbReference>
<dbReference type="InterPro" id="IPR002586">
    <property type="entry name" value="CobQ/CobB/MinD/ParA_Nub-bd_dom"/>
</dbReference>
<organism evidence="4 5">
    <name type="scientific">Tistrella mobilis</name>
    <dbReference type="NCBI Taxonomy" id="171437"/>
    <lineage>
        <taxon>Bacteria</taxon>
        <taxon>Pseudomonadati</taxon>
        <taxon>Pseudomonadota</taxon>
        <taxon>Alphaproteobacteria</taxon>
        <taxon>Geminicoccales</taxon>
        <taxon>Geminicoccaceae</taxon>
        <taxon>Tistrella</taxon>
    </lineage>
</organism>
<comment type="caution">
    <text evidence="4">The sequence shown here is derived from an EMBL/GenBank/DDBJ whole genome shotgun (WGS) entry which is preliminary data.</text>
</comment>
<proteinExistence type="predicted"/>
<evidence type="ECO:0000256" key="1">
    <source>
        <dbReference type="ARBA" id="ARBA00022741"/>
    </source>
</evidence>
<dbReference type="Proteomes" id="UP000257706">
    <property type="component" value="Unassembled WGS sequence"/>
</dbReference>
<keyword evidence="2" id="KW-0067">ATP-binding</keyword>